<name>A0ACD3AFX4_9AGAR</name>
<protein>
    <submittedName>
        <fullName evidence="1">Uncharacterized protein</fullName>
    </submittedName>
</protein>
<proteinExistence type="predicted"/>
<keyword evidence="2" id="KW-1185">Reference proteome</keyword>
<organism evidence="1 2">
    <name type="scientific">Pluteus cervinus</name>
    <dbReference type="NCBI Taxonomy" id="181527"/>
    <lineage>
        <taxon>Eukaryota</taxon>
        <taxon>Fungi</taxon>
        <taxon>Dikarya</taxon>
        <taxon>Basidiomycota</taxon>
        <taxon>Agaricomycotina</taxon>
        <taxon>Agaricomycetes</taxon>
        <taxon>Agaricomycetidae</taxon>
        <taxon>Agaricales</taxon>
        <taxon>Pluteineae</taxon>
        <taxon>Pluteaceae</taxon>
        <taxon>Pluteus</taxon>
    </lineage>
</organism>
<gene>
    <name evidence="1" type="ORF">BDN72DRAFT_881586</name>
</gene>
<evidence type="ECO:0000313" key="1">
    <source>
        <dbReference type="EMBL" id="TFK64289.1"/>
    </source>
</evidence>
<evidence type="ECO:0000313" key="2">
    <source>
        <dbReference type="Proteomes" id="UP000308600"/>
    </source>
</evidence>
<accession>A0ACD3AFX4</accession>
<dbReference type="Proteomes" id="UP000308600">
    <property type="component" value="Unassembled WGS sequence"/>
</dbReference>
<reference evidence="1 2" key="1">
    <citation type="journal article" date="2019" name="Nat. Ecol. Evol.">
        <title>Megaphylogeny resolves global patterns of mushroom evolution.</title>
        <authorList>
            <person name="Varga T."/>
            <person name="Krizsan K."/>
            <person name="Foldi C."/>
            <person name="Dima B."/>
            <person name="Sanchez-Garcia M."/>
            <person name="Sanchez-Ramirez S."/>
            <person name="Szollosi G.J."/>
            <person name="Szarkandi J.G."/>
            <person name="Papp V."/>
            <person name="Albert L."/>
            <person name="Andreopoulos W."/>
            <person name="Angelini C."/>
            <person name="Antonin V."/>
            <person name="Barry K.W."/>
            <person name="Bougher N.L."/>
            <person name="Buchanan P."/>
            <person name="Buyck B."/>
            <person name="Bense V."/>
            <person name="Catcheside P."/>
            <person name="Chovatia M."/>
            <person name="Cooper J."/>
            <person name="Damon W."/>
            <person name="Desjardin D."/>
            <person name="Finy P."/>
            <person name="Geml J."/>
            <person name="Haridas S."/>
            <person name="Hughes K."/>
            <person name="Justo A."/>
            <person name="Karasinski D."/>
            <person name="Kautmanova I."/>
            <person name="Kiss B."/>
            <person name="Kocsube S."/>
            <person name="Kotiranta H."/>
            <person name="LaButti K.M."/>
            <person name="Lechner B.E."/>
            <person name="Liimatainen K."/>
            <person name="Lipzen A."/>
            <person name="Lukacs Z."/>
            <person name="Mihaltcheva S."/>
            <person name="Morgado L.N."/>
            <person name="Niskanen T."/>
            <person name="Noordeloos M.E."/>
            <person name="Ohm R.A."/>
            <person name="Ortiz-Santana B."/>
            <person name="Ovrebo C."/>
            <person name="Racz N."/>
            <person name="Riley R."/>
            <person name="Savchenko A."/>
            <person name="Shiryaev A."/>
            <person name="Soop K."/>
            <person name="Spirin V."/>
            <person name="Szebenyi C."/>
            <person name="Tomsovsky M."/>
            <person name="Tulloss R.E."/>
            <person name="Uehling J."/>
            <person name="Grigoriev I.V."/>
            <person name="Vagvolgyi C."/>
            <person name="Papp T."/>
            <person name="Martin F.M."/>
            <person name="Miettinen O."/>
            <person name="Hibbett D.S."/>
            <person name="Nagy L.G."/>
        </authorList>
    </citation>
    <scope>NUCLEOTIDE SEQUENCE [LARGE SCALE GENOMIC DNA]</scope>
    <source>
        <strain evidence="1 2">NL-1719</strain>
    </source>
</reference>
<sequence length="1183" mass="131772">MPMNSRHRRPYSGTQRRLALAFDIGTTYSGVSYAVLDPGLVPEIQGITRYPSQQKVGGDSKIPSIVYYDKHGDVRAIGAEALQEAFIEQAEEEGFIKVEWFKLHLRPKTLSSPHIRDSDIPPLPPNKSAVTVLCDFLRYLYECARGYIRETHPGGPEFWARVEHSIDFVFSLPNGWEGSQQAQIRRAAVLAGLVSEHNSLSHVHFVTEGEASLHFCVNKGLMAEGIPRDAGVIVVDAGGGTIDISAYHALSSDTYEEIAPAQCRLQGSVFISRRAKEYLQEKLRGSRYASPEDVAHMVHVFDSTTKLTFRGGNTPSYIRFGSVRDRDLRVDIKAGQLKLPGNEVERLFQPPVDEIVKSIQDLRQSATKPITALFLVGGFAASDYIFNRLEEILSPSGLKVLRPDGHLNKAVADGAVSYYVDHLVTARVSPLTYGIECCIQYDATSPEHTRRAGTAGPRPSGRVVLPHLFRPILKKGTRVTEDKEFREEFYQEAIDLTGFKSVSTDILCYRGQSSEPKWLDSEPSMFTKLCTVVADTAQGAKSLNPQRNSTGRSYYAQTFFIIFLFGLTELKAQLGWVENGVERRLEESTTLYCKTSKMRISDCGWLEVDKDHQKHPILSAALLLDPGIVPEIKGVTRFPAQEGVGGDSKIPTIIYYDATGNVRAVGAEAAREGNDVIAQDEGWHQAEWFKLHLRSNSERAAQDPNENVPALPPGKTVIMVLADFLTYLFTCTKTYIIESNTNGPELWSSVEDTIEYVLTHPNGWEGVQQSQMREAAVQANLVPDFAAALARIHFVTEGEASLHFCLDQGLSGIDGGVVIVDAGGGTIDISAYKQRQESEKQVFEEITSPRCFFQGSIYVTQRAKGYLTDKLKGSRFANDLPYMVKHFDKSTKRTFRSESEAAFIKFGSMRDHDPKLGIRSGQLRLPGEEIANFFEPSIACIAGAVRELSIKENISAVFLVGGFGASDWVFGRLQHVFTPLGLNFCRPDTHVNKAVADGAISYYLGHAVTARVARFSYGIEISKAFDADNLEHLRRKQAGLSNTSPSGSVLLPKHFSVVLPKDTRVEEAAEYKKTYFRESHNDSDLYSVSLSLLRYHGTSRTPTWIDEEPEMYPTLCTISADTKHLKRVTRLEGEKTIYKIEFQFVLSFGLTELKAQLSWDEECNCTAFWEEFMVMVYDATVSN</sequence>
<dbReference type="EMBL" id="ML208481">
    <property type="protein sequence ID" value="TFK64289.1"/>
    <property type="molecule type" value="Genomic_DNA"/>
</dbReference>